<organism evidence="1">
    <name type="scientific">Anguilla anguilla</name>
    <name type="common">European freshwater eel</name>
    <name type="synonym">Muraena anguilla</name>
    <dbReference type="NCBI Taxonomy" id="7936"/>
    <lineage>
        <taxon>Eukaryota</taxon>
        <taxon>Metazoa</taxon>
        <taxon>Chordata</taxon>
        <taxon>Craniata</taxon>
        <taxon>Vertebrata</taxon>
        <taxon>Euteleostomi</taxon>
        <taxon>Actinopterygii</taxon>
        <taxon>Neopterygii</taxon>
        <taxon>Teleostei</taxon>
        <taxon>Anguilliformes</taxon>
        <taxon>Anguillidae</taxon>
        <taxon>Anguilla</taxon>
    </lineage>
</organism>
<sequence>MLPLLICTRQCEFCNHRKERSTHQKWTFELESILPVKDTQKALMPT</sequence>
<reference evidence="1" key="2">
    <citation type="journal article" date="2015" name="Fish Shellfish Immunol.">
        <title>Early steps in the European eel (Anguilla anguilla)-Vibrio vulnificus interaction in the gills: Role of the RtxA13 toxin.</title>
        <authorList>
            <person name="Callol A."/>
            <person name="Pajuelo D."/>
            <person name="Ebbesson L."/>
            <person name="Teles M."/>
            <person name="MacKenzie S."/>
            <person name="Amaro C."/>
        </authorList>
    </citation>
    <scope>NUCLEOTIDE SEQUENCE</scope>
</reference>
<dbReference type="AlphaFoldDB" id="A0A0E9PV12"/>
<dbReference type="EMBL" id="GBXM01100864">
    <property type="protein sequence ID" value="JAH07713.1"/>
    <property type="molecule type" value="Transcribed_RNA"/>
</dbReference>
<evidence type="ECO:0000313" key="1">
    <source>
        <dbReference type="EMBL" id="JAH07713.1"/>
    </source>
</evidence>
<protein>
    <submittedName>
        <fullName evidence="1">Uncharacterized protein</fullName>
    </submittedName>
</protein>
<proteinExistence type="predicted"/>
<reference evidence="1" key="1">
    <citation type="submission" date="2014-11" db="EMBL/GenBank/DDBJ databases">
        <authorList>
            <person name="Amaro Gonzalez C."/>
        </authorList>
    </citation>
    <scope>NUCLEOTIDE SEQUENCE</scope>
</reference>
<name>A0A0E9PV12_ANGAN</name>
<accession>A0A0E9PV12</accession>